<name>A0A364K0W6_9BACL</name>
<dbReference type="Proteomes" id="UP000251213">
    <property type="component" value="Unassembled WGS sequence"/>
</dbReference>
<sequence>MTNKAKKYGIFFMTLTSALLFCTMLVIASLSPLAELGPNANQFGSFGMWSAIGIVLLFYILPLIFYMVGINVMRYVMAFFCGLGLLMILTVFVVILILDIPVSLGVIVICIASSIANAAWFFVAFRSYKS</sequence>
<accession>A0A364K0W6</accession>
<reference evidence="2 3" key="1">
    <citation type="submission" date="2018-06" db="EMBL/GenBank/DDBJ databases">
        <title>Thermoflavimicrobium daqus sp. nov., a thermophilic microbe isolated from Moutai-flavour Daqu.</title>
        <authorList>
            <person name="Wang X."/>
            <person name="Zhou H."/>
        </authorList>
    </citation>
    <scope>NUCLEOTIDE SEQUENCE [LARGE SCALE GENOMIC DNA]</scope>
    <source>
        <strain evidence="2 3">FBKL4.011</strain>
    </source>
</reference>
<evidence type="ECO:0008006" key="4">
    <source>
        <dbReference type="Google" id="ProtNLM"/>
    </source>
</evidence>
<feature type="transmembrane region" description="Helical" evidence="1">
    <location>
        <begin position="75"/>
        <end position="98"/>
    </location>
</feature>
<dbReference type="EMBL" id="QJKK01000022">
    <property type="protein sequence ID" value="RAL21038.1"/>
    <property type="molecule type" value="Genomic_DNA"/>
</dbReference>
<keyword evidence="1" id="KW-0472">Membrane</keyword>
<dbReference type="AlphaFoldDB" id="A0A364K0W6"/>
<proteinExistence type="predicted"/>
<dbReference type="Pfam" id="PF17369">
    <property type="entry name" value="DUF5391"/>
    <property type="match status" value="1"/>
</dbReference>
<feature type="transmembrane region" description="Helical" evidence="1">
    <location>
        <begin position="46"/>
        <end position="68"/>
    </location>
</feature>
<feature type="transmembrane region" description="Helical" evidence="1">
    <location>
        <begin position="12"/>
        <end position="34"/>
    </location>
</feature>
<feature type="transmembrane region" description="Helical" evidence="1">
    <location>
        <begin position="104"/>
        <end position="125"/>
    </location>
</feature>
<comment type="caution">
    <text evidence="2">The sequence shown here is derived from an EMBL/GenBank/DDBJ whole genome shotgun (WGS) entry which is preliminary data.</text>
</comment>
<keyword evidence="1" id="KW-0812">Transmembrane</keyword>
<evidence type="ECO:0000256" key="1">
    <source>
        <dbReference type="SAM" id="Phobius"/>
    </source>
</evidence>
<gene>
    <name evidence="2" type="ORF">DL897_17550</name>
</gene>
<keyword evidence="3" id="KW-1185">Reference proteome</keyword>
<evidence type="ECO:0000313" key="2">
    <source>
        <dbReference type="EMBL" id="RAL21038.1"/>
    </source>
</evidence>
<organism evidence="2 3">
    <name type="scientific">Thermoflavimicrobium daqui</name>
    <dbReference type="NCBI Taxonomy" id="2137476"/>
    <lineage>
        <taxon>Bacteria</taxon>
        <taxon>Bacillati</taxon>
        <taxon>Bacillota</taxon>
        <taxon>Bacilli</taxon>
        <taxon>Bacillales</taxon>
        <taxon>Thermoactinomycetaceae</taxon>
        <taxon>Thermoflavimicrobium</taxon>
    </lineage>
</organism>
<protein>
    <recommendedName>
        <fullName evidence="4">DUF5391 family protein</fullName>
    </recommendedName>
</protein>
<reference evidence="2 3" key="2">
    <citation type="submission" date="2018-06" db="EMBL/GenBank/DDBJ databases">
        <authorList>
            <person name="Zhirakovskaya E."/>
        </authorList>
    </citation>
    <scope>NUCLEOTIDE SEQUENCE [LARGE SCALE GENOMIC DNA]</scope>
    <source>
        <strain evidence="2 3">FBKL4.011</strain>
    </source>
</reference>
<dbReference type="InterPro" id="IPR020204">
    <property type="entry name" value="Uncharacterised_YxaJ"/>
</dbReference>
<keyword evidence="1" id="KW-1133">Transmembrane helix</keyword>
<evidence type="ECO:0000313" key="3">
    <source>
        <dbReference type="Proteomes" id="UP000251213"/>
    </source>
</evidence>
<dbReference type="OrthoDB" id="2939127at2"/>
<dbReference type="RefSeq" id="WP_113660413.1">
    <property type="nucleotide sequence ID" value="NZ_KZ845684.1"/>
</dbReference>